<keyword evidence="1" id="KW-1133">Transmembrane helix</keyword>
<name>A0ABW4K396_9HYPH</name>
<dbReference type="RefSeq" id="WP_103121495.1">
    <property type="nucleotide sequence ID" value="NZ_JBHUER010000002.1"/>
</dbReference>
<dbReference type="EMBL" id="JBHUER010000002">
    <property type="protein sequence ID" value="MFD1702124.1"/>
    <property type="molecule type" value="Genomic_DNA"/>
</dbReference>
<organism evidence="2 3">
    <name type="scientific">Methylopila henanensis</name>
    <dbReference type="NCBI Taxonomy" id="873516"/>
    <lineage>
        <taxon>Bacteria</taxon>
        <taxon>Pseudomonadati</taxon>
        <taxon>Pseudomonadota</taxon>
        <taxon>Alphaproteobacteria</taxon>
        <taxon>Hyphomicrobiales</taxon>
        <taxon>Methylopilaceae</taxon>
        <taxon>Methylopila</taxon>
    </lineage>
</organism>
<proteinExistence type="predicted"/>
<feature type="transmembrane region" description="Helical" evidence="1">
    <location>
        <begin position="79"/>
        <end position="98"/>
    </location>
</feature>
<protein>
    <submittedName>
        <fullName evidence="2">AzlD family protein</fullName>
    </submittedName>
</protein>
<dbReference type="Pfam" id="PF05437">
    <property type="entry name" value="AzlD"/>
    <property type="match status" value="1"/>
</dbReference>
<feature type="transmembrane region" description="Helical" evidence="1">
    <location>
        <begin position="6"/>
        <end position="28"/>
    </location>
</feature>
<gene>
    <name evidence="2" type="ORF">ACFSCV_03820</name>
</gene>
<dbReference type="Proteomes" id="UP001597308">
    <property type="component" value="Unassembled WGS sequence"/>
</dbReference>
<keyword evidence="1" id="KW-0472">Membrane</keyword>
<reference evidence="3" key="1">
    <citation type="journal article" date="2019" name="Int. J. Syst. Evol. Microbiol.">
        <title>The Global Catalogue of Microorganisms (GCM) 10K type strain sequencing project: providing services to taxonomists for standard genome sequencing and annotation.</title>
        <authorList>
            <consortium name="The Broad Institute Genomics Platform"/>
            <consortium name="The Broad Institute Genome Sequencing Center for Infectious Disease"/>
            <person name="Wu L."/>
            <person name="Ma J."/>
        </authorList>
    </citation>
    <scope>NUCLEOTIDE SEQUENCE [LARGE SCALE GENOMIC DNA]</scope>
    <source>
        <strain evidence="3">KCTC 23707</strain>
    </source>
</reference>
<accession>A0ABW4K396</accession>
<dbReference type="InterPro" id="IPR008407">
    <property type="entry name" value="Brnchd-chn_aa_trnsp_AzlD"/>
</dbReference>
<evidence type="ECO:0000313" key="2">
    <source>
        <dbReference type="EMBL" id="MFD1702124.1"/>
    </source>
</evidence>
<keyword evidence="1" id="KW-0812">Transmembrane</keyword>
<feature type="transmembrane region" description="Helical" evidence="1">
    <location>
        <begin position="40"/>
        <end position="59"/>
    </location>
</feature>
<sequence length="100" mass="9915">MSVDPWTLLAILVMASITYATRISGVLLGGRLKLSPRAQAAFNAVPPAVLVALIAPSALATGGAETIAALAAAVAATRLPLLGVIAVGVVTVVALRAFGL</sequence>
<keyword evidence="3" id="KW-1185">Reference proteome</keyword>
<evidence type="ECO:0000313" key="3">
    <source>
        <dbReference type="Proteomes" id="UP001597308"/>
    </source>
</evidence>
<comment type="caution">
    <text evidence="2">The sequence shown here is derived from an EMBL/GenBank/DDBJ whole genome shotgun (WGS) entry which is preliminary data.</text>
</comment>
<evidence type="ECO:0000256" key="1">
    <source>
        <dbReference type="SAM" id="Phobius"/>
    </source>
</evidence>